<dbReference type="GO" id="GO:0051087">
    <property type="term" value="F:protein-folding chaperone binding"/>
    <property type="evidence" value="ECO:0007669"/>
    <property type="project" value="TreeGrafter"/>
</dbReference>
<dbReference type="WBParaSite" id="TMUE_0000000392.1">
    <property type="protein sequence ID" value="TMUE_0000000392.1"/>
    <property type="gene ID" value="WBGene00296332"/>
</dbReference>
<feature type="compositionally biased region" description="Acidic residues" evidence="2">
    <location>
        <begin position="143"/>
        <end position="155"/>
    </location>
</feature>
<feature type="compositionally biased region" description="Basic and acidic residues" evidence="2">
    <location>
        <begin position="161"/>
        <end position="184"/>
    </location>
</feature>
<feature type="domain" description="CS" evidence="3">
    <location>
        <begin position="9"/>
        <end position="98"/>
    </location>
</feature>
<proteinExistence type="inferred from homology"/>
<dbReference type="Proteomes" id="UP000046395">
    <property type="component" value="Unassembled WGS sequence"/>
</dbReference>
<evidence type="ECO:0000256" key="2">
    <source>
        <dbReference type="SAM" id="MobiDB-lite"/>
    </source>
</evidence>
<dbReference type="Gene3D" id="2.60.40.790">
    <property type="match status" value="1"/>
</dbReference>
<protein>
    <submittedName>
        <fullName evidence="5 6">CS domain-containing protein</fullName>
    </submittedName>
</protein>
<dbReference type="SUPFAM" id="SSF49764">
    <property type="entry name" value="HSP20-like chaperones"/>
    <property type="match status" value="1"/>
</dbReference>
<dbReference type="GO" id="GO:0005829">
    <property type="term" value="C:cytosol"/>
    <property type="evidence" value="ECO:0007669"/>
    <property type="project" value="TreeGrafter"/>
</dbReference>
<dbReference type="PANTHER" id="PTHR22932">
    <property type="entry name" value="TELOMERASE-BINDING PROTEIN P23 HSP90 CO-CHAPERONE"/>
    <property type="match status" value="1"/>
</dbReference>
<organism evidence="4 6">
    <name type="scientific">Trichuris muris</name>
    <name type="common">Mouse whipworm</name>
    <dbReference type="NCBI Taxonomy" id="70415"/>
    <lineage>
        <taxon>Eukaryota</taxon>
        <taxon>Metazoa</taxon>
        <taxon>Ecdysozoa</taxon>
        <taxon>Nematoda</taxon>
        <taxon>Enoplea</taxon>
        <taxon>Dorylaimia</taxon>
        <taxon>Trichinellida</taxon>
        <taxon>Trichuridae</taxon>
        <taxon>Trichuris</taxon>
    </lineage>
</organism>
<sequence length="184" mass="20768">MSSNADSTSLHAPVEWAQRKDLLYVTICVEDCKDPKIDVTNERLDFSGVGGAQKQPYEAHIEFFSEIDSSKVRRIESDRKIQLVINKKESGPFWPRLLKDKAKVWWCKIDFNKWKDEDDTGSLDNFDPLYDPMQSDFNFNGDMGDESDSSDDLPGLDDGPGDGKDDVVGEEGEPKKDILEGKAD</sequence>
<dbReference type="AlphaFoldDB" id="A0A5S6QM61"/>
<reference evidence="4" key="1">
    <citation type="submission" date="2013-11" db="EMBL/GenBank/DDBJ databases">
        <authorList>
            <person name="Aslett M."/>
        </authorList>
    </citation>
    <scope>NUCLEOTIDE SEQUENCE [LARGE SCALE GENOMIC DNA]</scope>
    <source>
        <strain evidence="4">Edinburgh</strain>
    </source>
</reference>
<evidence type="ECO:0000313" key="6">
    <source>
        <dbReference type="WBParaSite" id="TMUE_2000008254.1"/>
    </source>
</evidence>
<dbReference type="InterPro" id="IPR007052">
    <property type="entry name" value="CS_dom"/>
</dbReference>
<dbReference type="WBParaSite" id="TMUE_2000008254.1">
    <property type="protein sequence ID" value="TMUE_2000008254.1"/>
    <property type="gene ID" value="WBGene00300187"/>
</dbReference>
<dbReference type="CDD" id="cd06465">
    <property type="entry name" value="p23_hB-ind1_like"/>
    <property type="match status" value="1"/>
</dbReference>
<dbReference type="STRING" id="70415.A0A5S6QM61"/>
<evidence type="ECO:0000256" key="1">
    <source>
        <dbReference type="ARBA" id="ARBA00025733"/>
    </source>
</evidence>
<dbReference type="GO" id="GO:0006457">
    <property type="term" value="P:protein folding"/>
    <property type="evidence" value="ECO:0007669"/>
    <property type="project" value="TreeGrafter"/>
</dbReference>
<evidence type="ECO:0000259" key="3">
    <source>
        <dbReference type="PROSITE" id="PS51203"/>
    </source>
</evidence>
<dbReference type="PROSITE" id="PS51203">
    <property type="entry name" value="CS"/>
    <property type="match status" value="1"/>
</dbReference>
<evidence type="ECO:0000313" key="4">
    <source>
        <dbReference type="Proteomes" id="UP000046395"/>
    </source>
</evidence>
<dbReference type="GO" id="GO:0005634">
    <property type="term" value="C:nucleus"/>
    <property type="evidence" value="ECO:0007669"/>
    <property type="project" value="TreeGrafter"/>
</dbReference>
<keyword evidence="4" id="KW-1185">Reference proteome</keyword>
<reference evidence="5 6" key="3">
    <citation type="submission" date="2019-12" db="UniProtKB">
        <authorList>
            <consortium name="WormBaseParasite"/>
        </authorList>
    </citation>
    <scope>IDENTIFICATION</scope>
</reference>
<dbReference type="PANTHER" id="PTHR22932:SF1">
    <property type="entry name" value="CO-CHAPERONE PROTEIN DAF-41"/>
    <property type="match status" value="1"/>
</dbReference>
<comment type="similarity">
    <text evidence="1">Belongs to the p23/wos2 family.</text>
</comment>
<accession>A0A5S6QM61</accession>
<feature type="region of interest" description="Disordered" evidence="2">
    <location>
        <begin position="134"/>
        <end position="184"/>
    </location>
</feature>
<dbReference type="FunFam" id="2.60.40.790:FF:000013">
    <property type="entry name" value="Very-long-chain (3R)-3-hydroxyacyl-CoA dehydratase"/>
    <property type="match status" value="1"/>
</dbReference>
<evidence type="ECO:0000313" key="5">
    <source>
        <dbReference type="WBParaSite" id="TMUE_0000000392.1"/>
    </source>
</evidence>
<dbReference type="GO" id="GO:0051131">
    <property type="term" value="P:chaperone-mediated protein complex assembly"/>
    <property type="evidence" value="ECO:0007669"/>
    <property type="project" value="TreeGrafter"/>
</dbReference>
<dbReference type="GO" id="GO:0051879">
    <property type="term" value="F:Hsp90 protein binding"/>
    <property type="evidence" value="ECO:0007669"/>
    <property type="project" value="InterPro"/>
</dbReference>
<reference evidence="4" key="2">
    <citation type="submission" date="2014-03" db="EMBL/GenBank/DDBJ databases">
        <title>The whipworm genome and dual-species transcriptomics of an intimate host-pathogen interaction.</title>
        <authorList>
            <person name="Foth B.J."/>
            <person name="Tsai I.J."/>
            <person name="Reid A.J."/>
            <person name="Bancroft A.J."/>
            <person name="Nichol S."/>
            <person name="Tracey A."/>
            <person name="Holroyd N."/>
            <person name="Cotton J.A."/>
            <person name="Stanley E.J."/>
            <person name="Zarowiecki M."/>
            <person name="Liu J.Z."/>
            <person name="Huckvale T."/>
            <person name="Cooper P.J."/>
            <person name="Grencis R.K."/>
            <person name="Berriman M."/>
        </authorList>
    </citation>
    <scope>NUCLEOTIDE SEQUENCE [LARGE SCALE GENOMIC DNA]</scope>
    <source>
        <strain evidence="4">Edinburgh</strain>
    </source>
</reference>
<dbReference type="InterPro" id="IPR045250">
    <property type="entry name" value="p23-like"/>
</dbReference>
<name>A0A5S6QM61_TRIMR</name>
<dbReference type="InterPro" id="IPR008978">
    <property type="entry name" value="HSP20-like_chaperone"/>
</dbReference>